<dbReference type="EMBL" id="CACTIH010007793">
    <property type="protein sequence ID" value="CAA3018175.1"/>
    <property type="molecule type" value="Genomic_DNA"/>
</dbReference>
<dbReference type="AlphaFoldDB" id="A0A8S0UHK8"/>
<evidence type="ECO:0000259" key="5">
    <source>
        <dbReference type="Pfam" id="PF23559"/>
    </source>
</evidence>
<reference evidence="6 7" key="1">
    <citation type="submission" date="2019-12" db="EMBL/GenBank/DDBJ databases">
        <authorList>
            <person name="Alioto T."/>
            <person name="Alioto T."/>
            <person name="Gomez Garrido J."/>
        </authorList>
    </citation>
    <scope>NUCLEOTIDE SEQUENCE [LARGE SCALE GENOMIC DNA]</scope>
</reference>
<dbReference type="GO" id="GO:0098542">
    <property type="term" value="P:defense response to other organism"/>
    <property type="evidence" value="ECO:0007669"/>
    <property type="project" value="TreeGrafter"/>
</dbReference>
<organism evidence="6 7">
    <name type="scientific">Olea europaea subsp. europaea</name>
    <dbReference type="NCBI Taxonomy" id="158383"/>
    <lineage>
        <taxon>Eukaryota</taxon>
        <taxon>Viridiplantae</taxon>
        <taxon>Streptophyta</taxon>
        <taxon>Embryophyta</taxon>
        <taxon>Tracheophyta</taxon>
        <taxon>Spermatophyta</taxon>
        <taxon>Magnoliopsida</taxon>
        <taxon>eudicotyledons</taxon>
        <taxon>Gunneridae</taxon>
        <taxon>Pentapetalae</taxon>
        <taxon>asterids</taxon>
        <taxon>lamiids</taxon>
        <taxon>Lamiales</taxon>
        <taxon>Oleaceae</taxon>
        <taxon>Oleeae</taxon>
        <taxon>Olea</taxon>
    </lineage>
</organism>
<evidence type="ECO:0000313" key="6">
    <source>
        <dbReference type="EMBL" id="CAA3018175.1"/>
    </source>
</evidence>
<dbReference type="InterPro" id="IPR036388">
    <property type="entry name" value="WH-like_DNA-bd_sf"/>
</dbReference>
<keyword evidence="3" id="KW-0067">ATP-binding</keyword>
<feature type="region of interest" description="Disordered" evidence="4">
    <location>
        <begin position="48"/>
        <end position="89"/>
    </location>
</feature>
<sequence length="522" mass="61009">MATFQSLEEHISSDQTKKVSEKFKVIIKTREEIKKIITQNFPEIEEKTFVRQQQSFPNDESKKKMPENSSTSQIEQNPSLSRTMSQLQPDYDGLPENKKNYLLTLAVFPENAVMKKRILIHWWIGEGFVTKSSDMSAEEVGEKIFDELIDKGWIQPRRKTKKSPNIYGCTMSAGIRRMLISNAQISKFFNLDSKDDVQSGRLILDKGWSSYIDKHPQRIFLTIFNLNEKYLSPKEDLFSKNKNLKVLLLGRWRISPRYNIEVENCKFLDRLKIQKQLTYLSLRGISLITTLPDSMGECVNLEILDLKACHNLERLFDMTNLTKLTHINVSEYYCLPDTKEIFRYRSHYSFHVLKGINGGDGLRVLPLLLIWPILPADRLRVITLTWRHDSSVELFGKGDFPALPFLEKMQQSRYPLPDLPSFTFPHCSPNLKKLYIKGGFIENLSPMDPIDCGPWNVEILRLNYLKKFRLDDSYDIKHQFPNLLYLEKLNRHSSSTKKTNDKADIEWRKDEGWQTLNDKLKQ</sequence>
<feature type="domain" description="Disease resistance protein winged helix" evidence="5">
    <location>
        <begin position="107"/>
        <end position="172"/>
    </location>
</feature>
<keyword evidence="1" id="KW-0547">Nucleotide-binding</keyword>
<dbReference type="InterPro" id="IPR044974">
    <property type="entry name" value="Disease_R_plants"/>
</dbReference>
<comment type="caution">
    <text evidence="6">The sequence shown here is derived from an EMBL/GenBank/DDBJ whole genome shotgun (WGS) entry which is preliminary data.</text>
</comment>
<dbReference type="Gene3D" id="3.80.10.10">
    <property type="entry name" value="Ribonuclease Inhibitor"/>
    <property type="match status" value="1"/>
</dbReference>
<gene>
    <name evidence="6" type="ORF">OLEA9_A045384</name>
</gene>
<dbReference type="SUPFAM" id="SSF52058">
    <property type="entry name" value="L domain-like"/>
    <property type="match status" value="1"/>
</dbReference>
<protein>
    <submittedName>
        <fullName evidence="6">Disease resistance RPP13 4</fullName>
    </submittedName>
</protein>
<accession>A0A8S0UHK8</accession>
<feature type="compositionally biased region" description="Polar residues" evidence="4">
    <location>
        <begin position="67"/>
        <end position="88"/>
    </location>
</feature>
<keyword evidence="7" id="KW-1185">Reference proteome</keyword>
<evidence type="ECO:0000256" key="2">
    <source>
        <dbReference type="ARBA" id="ARBA00022821"/>
    </source>
</evidence>
<evidence type="ECO:0000256" key="4">
    <source>
        <dbReference type="SAM" id="MobiDB-lite"/>
    </source>
</evidence>
<dbReference type="InterPro" id="IPR058922">
    <property type="entry name" value="WHD_DRP"/>
</dbReference>
<dbReference type="Gramene" id="OE9A045384T1">
    <property type="protein sequence ID" value="OE9A045384C1"/>
    <property type="gene ID" value="OE9A045384"/>
</dbReference>
<dbReference type="PANTHER" id="PTHR23155:SF1076">
    <property type="entry name" value="LEUCINE-RICH REPEAT (LRR) FAMILY PROTEIN-RELATED"/>
    <property type="match status" value="1"/>
</dbReference>
<proteinExistence type="predicted"/>
<dbReference type="Gene3D" id="1.10.10.10">
    <property type="entry name" value="Winged helix-like DNA-binding domain superfamily/Winged helix DNA-binding domain"/>
    <property type="match status" value="1"/>
</dbReference>
<evidence type="ECO:0000256" key="1">
    <source>
        <dbReference type="ARBA" id="ARBA00022741"/>
    </source>
</evidence>
<evidence type="ECO:0000256" key="3">
    <source>
        <dbReference type="ARBA" id="ARBA00022840"/>
    </source>
</evidence>
<evidence type="ECO:0000313" key="7">
    <source>
        <dbReference type="Proteomes" id="UP000594638"/>
    </source>
</evidence>
<dbReference type="PANTHER" id="PTHR23155">
    <property type="entry name" value="DISEASE RESISTANCE PROTEIN RP"/>
    <property type="match status" value="1"/>
</dbReference>
<dbReference type="Pfam" id="PF23559">
    <property type="entry name" value="WHD_DRP"/>
    <property type="match status" value="1"/>
</dbReference>
<dbReference type="OrthoDB" id="1522111at2759"/>
<keyword evidence="2" id="KW-0611">Plant defense</keyword>
<name>A0A8S0UHK8_OLEEU</name>
<dbReference type="InterPro" id="IPR032675">
    <property type="entry name" value="LRR_dom_sf"/>
</dbReference>
<dbReference type="Proteomes" id="UP000594638">
    <property type="component" value="Unassembled WGS sequence"/>
</dbReference>